<sequence>MILPNRNDMKWSRIGTAIHQRNPKHIFERVRILLHGKPNFCTKLACIIKHGGGHVFKTLHGLLRNIDEERTLVEAIVVEDKATISRHLKHCAKERDIPMMPFSWIIKSLYCGKLLPFREEKTIHPLPFVKVSELPNALDMSEEI</sequence>
<dbReference type="InterPro" id="IPR047250">
    <property type="entry name" value="BRCT_p53bp1-like_rpt2"/>
</dbReference>
<accession>A0AA86SPH5</accession>
<dbReference type="GO" id="GO:0042393">
    <property type="term" value="F:histone binding"/>
    <property type="evidence" value="ECO:0007669"/>
    <property type="project" value="TreeGrafter"/>
</dbReference>
<dbReference type="Gene3D" id="3.40.50.10190">
    <property type="entry name" value="BRCT domain"/>
    <property type="match status" value="1"/>
</dbReference>
<dbReference type="GO" id="GO:0005634">
    <property type="term" value="C:nucleus"/>
    <property type="evidence" value="ECO:0007669"/>
    <property type="project" value="TreeGrafter"/>
</dbReference>
<evidence type="ECO:0000313" key="2">
    <source>
        <dbReference type="EMBL" id="CAJ1958791.1"/>
    </source>
</evidence>
<dbReference type="EMBL" id="OY731402">
    <property type="protein sequence ID" value="CAJ1958791.1"/>
    <property type="molecule type" value="Genomic_DNA"/>
</dbReference>
<dbReference type="InterPro" id="IPR036420">
    <property type="entry name" value="BRCT_dom_sf"/>
</dbReference>
<dbReference type="Proteomes" id="UP001189624">
    <property type="component" value="Chromosome 5"/>
</dbReference>
<dbReference type="InterPro" id="IPR047252">
    <property type="entry name" value="TP53BP1-like"/>
</dbReference>
<evidence type="ECO:0000313" key="3">
    <source>
        <dbReference type="Proteomes" id="UP001189624"/>
    </source>
</evidence>
<dbReference type="GO" id="GO:0045944">
    <property type="term" value="P:positive regulation of transcription by RNA polymerase II"/>
    <property type="evidence" value="ECO:0007669"/>
    <property type="project" value="TreeGrafter"/>
</dbReference>
<dbReference type="GO" id="GO:0000077">
    <property type="term" value="P:DNA damage checkpoint signaling"/>
    <property type="evidence" value="ECO:0007669"/>
    <property type="project" value="TreeGrafter"/>
</dbReference>
<dbReference type="AlphaFoldDB" id="A0AA86SPH5"/>
<dbReference type="CDD" id="cd17724">
    <property type="entry name" value="BRCT_p53bp1_rpt2"/>
    <property type="match status" value="1"/>
</dbReference>
<dbReference type="Pfam" id="PF18428">
    <property type="entry name" value="BRCT_3"/>
    <property type="match status" value="1"/>
</dbReference>
<dbReference type="InterPro" id="IPR001357">
    <property type="entry name" value="BRCT_dom"/>
</dbReference>
<feature type="domain" description="BRCT" evidence="1">
    <location>
        <begin position="22"/>
        <end position="122"/>
    </location>
</feature>
<dbReference type="PROSITE" id="PS50172">
    <property type="entry name" value="BRCT"/>
    <property type="match status" value="1"/>
</dbReference>
<reference evidence="2" key="1">
    <citation type="submission" date="2023-10" db="EMBL/GenBank/DDBJ databases">
        <authorList>
            <person name="Domelevo Entfellner J.-B."/>
        </authorList>
    </citation>
    <scope>NUCLEOTIDE SEQUENCE</scope>
</reference>
<dbReference type="Gramene" id="rna-AYBTSS11_LOCUS17926">
    <property type="protein sequence ID" value="CAJ1958791.1"/>
    <property type="gene ID" value="gene-AYBTSS11_LOCUS17926"/>
</dbReference>
<dbReference type="SUPFAM" id="SSF52113">
    <property type="entry name" value="BRCT domain"/>
    <property type="match status" value="1"/>
</dbReference>
<proteinExistence type="predicted"/>
<dbReference type="PANTHER" id="PTHR15321:SF3">
    <property type="entry name" value="TP53-BINDING PROTEIN 1"/>
    <property type="match status" value="1"/>
</dbReference>
<keyword evidence="3" id="KW-1185">Reference proteome</keyword>
<name>A0AA86SPH5_9FABA</name>
<gene>
    <name evidence="2" type="ORF">AYBTSS11_LOCUS17926</name>
</gene>
<evidence type="ECO:0000259" key="1">
    <source>
        <dbReference type="PROSITE" id="PS50172"/>
    </source>
</evidence>
<dbReference type="PANTHER" id="PTHR15321">
    <property type="entry name" value="TUMOR SUPPRESSOR P53-BINDING PROTEIN 1"/>
    <property type="match status" value="1"/>
</dbReference>
<protein>
    <recommendedName>
        <fullName evidence="1">BRCT domain-containing protein</fullName>
    </recommendedName>
</protein>
<organism evidence="2 3">
    <name type="scientific">Sphenostylis stenocarpa</name>
    <dbReference type="NCBI Taxonomy" id="92480"/>
    <lineage>
        <taxon>Eukaryota</taxon>
        <taxon>Viridiplantae</taxon>
        <taxon>Streptophyta</taxon>
        <taxon>Embryophyta</taxon>
        <taxon>Tracheophyta</taxon>
        <taxon>Spermatophyta</taxon>
        <taxon>Magnoliopsida</taxon>
        <taxon>eudicotyledons</taxon>
        <taxon>Gunneridae</taxon>
        <taxon>Pentapetalae</taxon>
        <taxon>rosids</taxon>
        <taxon>fabids</taxon>
        <taxon>Fabales</taxon>
        <taxon>Fabaceae</taxon>
        <taxon>Papilionoideae</taxon>
        <taxon>50 kb inversion clade</taxon>
        <taxon>NPAAA clade</taxon>
        <taxon>indigoferoid/millettioid clade</taxon>
        <taxon>Phaseoleae</taxon>
        <taxon>Sphenostylis</taxon>
    </lineage>
</organism>